<feature type="transmembrane region" description="Helical" evidence="1">
    <location>
        <begin position="138"/>
        <end position="156"/>
    </location>
</feature>
<accession>A0A3N4PKI4</accession>
<proteinExistence type="predicted"/>
<feature type="transmembrane region" description="Helical" evidence="1">
    <location>
        <begin position="53"/>
        <end position="76"/>
    </location>
</feature>
<comment type="caution">
    <text evidence="2">The sequence shown here is derived from an EMBL/GenBank/DDBJ whole genome shotgun (WGS) entry which is preliminary data.</text>
</comment>
<sequence length="232" mass="25541">MYCKNCGVELENDMLVCPLCGQPVDGSPAAAAAAADHELRVPKPGMTKKRRKFTWDIVSLILGSGMAAAGIVNYIISRSITWSEYTTAVGLVIFCYASVFAFFSIGIMAEMGLGFFLASLGLIVLDWFTGGVTWATRMAIPLLVSVNVVVMAFMRVERSARHKGVNLIAYAFVAAALLCLCVEGILSYFMWGYWRLNWSVIVAACVAPVALVLLFVHFRLRRGRNLERVFHI</sequence>
<dbReference type="RefSeq" id="WP_123848190.1">
    <property type="nucleotide sequence ID" value="NZ_RPDH01000002.1"/>
</dbReference>
<evidence type="ECO:0000256" key="1">
    <source>
        <dbReference type="SAM" id="Phobius"/>
    </source>
</evidence>
<dbReference type="InterPro" id="IPR046283">
    <property type="entry name" value="DUF6320"/>
</dbReference>
<name>A0A3N4PKI4_9BACT</name>
<feature type="transmembrane region" description="Helical" evidence="1">
    <location>
        <begin position="168"/>
        <end position="190"/>
    </location>
</feature>
<evidence type="ECO:0000313" key="2">
    <source>
        <dbReference type="EMBL" id="RPE09193.1"/>
    </source>
</evidence>
<dbReference type="Pfam" id="PF19845">
    <property type="entry name" value="DUF6320"/>
    <property type="match status" value="1"/>
</dbReference>
<dbReference type="EMBL" id="RPDH01000002">
    <property type="protein sequence ID" value="RPE09193.1"/>
    <property type="molecule type" value="Genomic_DNA"/>
</dbReference>
<keyword evidence="1" id="KW-0472">Membrane</keyword>
<gene>
    <name evidence="2" type="ORF">EGT74_19500</name>
</gene>
<organism evidence="2 3">
    <name type="scientific">Chitinophaga lutea</name>
    <dbReference type="NCBI Taxonomy" id="2488634"/>
    <lineage>
        <taxon>Bacteria</taxon>
        <taxon>Pseudomonadati</taxon>
        <taxon>Bacteroidota</taxon>
        <taxon>Chitinophagia</taxon>
        <taxon>Chitinophagales</taxon>
        <taxon>Chitinophagaceae</taxon>
        <taxon>Chitinophaga</taxon>
    </lineage>
</organism>
<dbReference type="AlphaFoldDB" id="A0A3N4PKI4"/>
<feature type="transmembrane region" description="Helical" evidence="1">
    <location>
        <begin position="113"/>
        <end position="132"/>
    </location>
</feature>
<dbReference type="OrthoDB" id="1117586at2"/>
<feature type="transmembrane region" description="Helical" evidence="1">
    <location>
        <begin position="196"/>
        <end position="218"/>
    </location>
</feature>
<keyword evidence="1" id="KW-0812">Transmembrane</keyword>
<keyword evidence="1" id="KW-1133">Transmembrane helix</keyword>
<dbReference type="Proteomes" id="UP000278351">
    <property type="component" value="Unassembled WGS sequence"/>
</dbReference>
<evidence type="ECO:0000313" key="3">
    <source>
        <dbReference type="Proteomes" id="UP000278351"/>
    </source>
</evidence>
<protein>
    <submittedName>
        <fullName evidence="2">Zinc ribbon domain-containing protein</fullName>
    </submittedName>
</protein>
<reference evidence="2 3" key="1">
    <citation type="submission" date="2018-11" db="EMBL/GenBank/DDBJ databases">
        <title>Chitinophaga lutea sp.nov., isolate from arsenic contaminated soil.</title>
        <authorList>
            <person name="Zong Y."/>
        </authorList>
    </citation>
    <scope>NUCLEOTIDE SEQUENCE [LARGE SCALE GENOMIC DNA]</scope>
    <source>
        <strain evidence="2 3">ZY74</strain>
    </source>
</reference>
<feature type="transmembrane region" description="Helical" evidence="1">
    <location>
        <begin position="88"/>
        <end position="106"/>
    </location>
</feature>
<keyword evidence="3" id="KW-1185">Reference proteome</keyword>